<dbReference type="AlphaFoldDB" id="A0AAD8V357"/>
<proteinExistence type="predicted"/>
<organism evidence="1 2">
    <name type="scientific">Colletotrichum navitas</name>
    <dbReference type="NCBI Taxonomy" id="681940"/>
    <lineage>
        <taxon>Eukaryota</taxon>
        <taxon>Fungi</taxon>
        <taxon>Dikarya</taxon>
        <taxon>Ascomycota</taxon>
        <taxon>Pezizomycotina</taxon>
        <taxon>Sordariomycetes</taxon>
        <taxon>Hypocreomycetidae</taxon>
        <taxon>Glomerellales</taxon>
        <taxon>Glomerellaceae</taxon>
        <taxon>Colletotrichum</taxon>
        <taxon>Colletotrichum graminicola species complex</taxon>
    </lineage>
</organism>
<comment type="caution">
    <text evidence="1">The sequence shown here is derived from an EMBL/GenBank/DDBJ whole genome shotgun (WGS) entry which is preliminary data.</text>
</comment>
<dbReference type="GeneID" id="85447029"/>
<dbReference type="RefSeq" id="XP_060411420.1">
    <property type="nucleotide sequence ID" value="XM_060562789.1"/>
</dbReference>
<sequence length="385" mass="42550">MHPSVDFSHIFLDVTANGRRITGQAIPNYGVTDGSQIDGVVVESDIRHSLIRNHFEKSSMNSKIAVGYSGLSVALSAGANSEAERSLSSEQNMPIKRMIGKYMLVYSTLPVDMGADSKKETTKGNDQSTNRSYEASSDNVVFEAVGGNTILASNPSQGCPTVGDHVNWRVIQRTGLRMIIDSLVDCGDPQFTDAAEVFSTTTQGPVRKCISIPKSSKINVQSRFKTRLTGDDRSHYLYHDICKPIVVQTRRTQRPSELVDGSKFLSVLRTSAGLIVPCITTSEQFLWRTREVLKPHSRSTISDNLSLAPLKHDSLLCLTFDFEDNPRGYRDFQDDDRGFRNDRKVLLLADDDSLKPDSSTSVTNLDDVEIAVGIAQFRIDVRGKP</sequence>
<dbReference type="Proteomes" id="UP001230504">
    <property type="component" value="Unassembled WGS sequence"/>
</dbReference>
<reference evidence="1" key="1">
    <citation type="submission" date="2021-06" db="EMBL/GenBank/DDBJ databases">
        <title>Comparative genomics, transcriptomics and evolutionary studies reveal genomic signatures of adaptation to plant cell wall in hemibiotrophic fungi.</title>
        <authorList>
            <consortium name="DOE Joint Genome Institute"/>
            <person name="Baroncelli R."/>
            <person name="Diaz J.F."/>
            <person name="Benocci T."/>
            <person name="Peng M."/>
            <person name="Battaglia E."/>
            <person name="Haridas S."/>
            <person name="Andreopoulos W."/>
            <person name="Labutti K."/>
            <person name="Pangilinan J."/>
            <person name="Floch G.L."/>
            <person name="Makela M.R."/>
            <person name="Henrissat B."/>
            <person name="Grigoriev I.V."/>
            <person name="Crouch J.A."/>
            <person name="De Vries R.P."/>
            <person name="Sukno S.A."/>
            <person name="Thon M.R."/>
        </authorList>
    </citation>
    <scope>NUCLEOTIDE SEQUENCE</scope>
    <source>
        <strain evidence="1">CBS 125086</strain>
    </source>
</reference>
<dbReference type="EMBL" id="JAHLJV010000055">
    <property type="protein sequence ID" value="KAK1580373.1"/>
    <property type="molecule type" value="Genomic_DNA"/>
</dbReference>
<protein>
    <submittedName>
        <fullName evidence="1">Uncharacterized protein</fullName>
    </submittedName>
</protein>
<gene>
    <name evidence="1" type="ORF">LY79DRAFT_661175</name>
</gene>
<evidence type="ECO:0000313" key="1">
    <source>
        <dbReference type="EMBL" id="KAK1580373.1"/>
    </source>
</evidence>
<name>A0AAD8V357_9PEZI</name>
<evidence type="ECO:0000313" key="2">
    <source>
        <dbReference type="Proteomes" id="UP001230504"/>
    </source>
</evidence>
<accession>A0AAD8V357</accession>
<keyword evidence="2" id="KW-1185">Reference proteome</keyword>